<accession>A0AAV7TVK6</accession>
<sequence length="174" mass="18777">MPTGPDSAPATPLLDDDCSKATIRLCKRLIPSFYQKVDKAPPLQQITEEIEPEEQLGSLWAALEQGTALEEDGGRESHGKCLERDSEIGAVESVKAAPAGSPATAPADEQTHSKSCHTLKGQQSALESPRMESETRGPREGRVKSPCKSLYSTVTLVTNKWHQAMNRGIRATAP</sequence>
<evidence type="ECO:0000313" key="2">
    <source>
        <dbReference type="EMBL" id="KAJ1180209.1"/>
    </source>
</evidence>
<feature type="compositionally biased region" description="Basic and acidic residues" evidence="1">
    <location>
        <begin position="129"/>
        <end position="143"/>
    </location>
</feature>
<proteinExistence type="predicted"/>
<keyword evidence="3" id="KW-1185">Reference proteome</keyword>
<protein>
    <submittedName>
        <fullName evidence="2">Uncharacterized protein</fullName>
    </submittedName>
</protein>
<gene>
    <name evidence="2" type="ORF">NDU88_005431</name>
</gene>
<dbReference type="Proteomes" id="UP001066276">
    <property type="component" value="Chromosome 3_2"/>
</dbReference>
<feature type="region of interest" description="Disordered" evidence="1">
    <location>
        <begin position="94"/>
        <end position="148"/>
    </location>
</feature>
<organism evidence="2 3">
    <name type="scientific">Pleurodeles waltl</name>
    <name type="common">Iberian ribbed newt</name>
    <dbReference type="NCBI Taxonomy" id="8319"/>
    <lineage>
        <taxon>Eukaryota</taxon>
        <taxon>Metazoa</taxon>
        <taxon>Chordata</taxon>
        <taxon>Craniata</taxon>
        <taxon>Vertebrata</taxon>
        <taxon>Euteleostomi</taxon>
        <taxon>Amphibia</taxon>
        <taxon>Batrachia</taxon>
        <taxon>Caudata</taxon>
        <taxon>Salamandroidea</taxon>
        <taxon>Salamandridae</taxon>
        <taxon>Pleurodelinae</taxon>
        <taxon>Pleurodeles</taxon>
    </lineage>
</organism>
<reference evidence="2" key="1">
    <citation type="journal article" date="2022" name="bioRxiv">
        <title>Sequencing and chromosome-scale assembly of the giantPleurodeles waltlgenome.</title>
        <authorList>
            <person name="Brown T."/>
            <person name="Elewa A."/>
            <person name="Iarovenko S."/>
            <person name="Subramanian E."/>
            <person name="Araus A.J."/>
            <person name="Petzold A."/>
            <person name="Susuki M."/>
            <person name="Suzuki K.-i.T."/>
            <person name="Hayashi T."/>
            <person name="Toyoda A."/>
            <person name="Oliveira C."/>
            <person name="Osipova E."/>
            <person name="Leigh N.D."/>
            <person name="Simon A."/>
            <person name="Yun M.H."/>
        </authorList>
    </citation>
    <scope>NUCLEOTIDE SEQUENCE</scope>
    <source>
        <strain evidence="2">20211129_DDA</strain>
        <tissue evidence="2">Liver</tissue>
    </source>
</reference>
<dbReference type="AlphaFoldDB" id="A0AAV7TVK6"/>
<comment type="caution">
    <text evidence="2">The sequence shown here is derived from an EMBL/GenBank/DDBJ whole genome shotgun (WGS) entry which is preliminary data.</text>
</comment>
<evidence type="ECO:0000256" key="1">
    <source>
        <dbReference type="SAM" id="MobiDB-lite"/>
    </source>
</evidence>
<dbReference type="EMBL" id="JANPWB010000006">
    <property type="protein sequence ID" value="KAJ1180209.1"/>
    <property type="molecule type" value="Genomic_DNA"/>
</dbReference>
<feature type="compositionally biased region" description="Low complexity" evidence="1">
    <location>
        <begin position="96"/>
        <end position="107"/>
    </location>
</feature>
<evidence type="ECO:0000313" key="3">
    <source>
        <dbReference type="Proteomes" id="UP001066276"/>
    </source>
</evidence>
<name>A0AAV7TVK6_PLEWA</name>